<evidence type="ECO:0000256" key="2">
    <source>
        <dbReference type="ARBA" id="ARBA00022475"/>
    </source>
</evidence>
<dbReference type="PANTHER" id="PTHR46149">
    <property type="entry name" value="MIP08469P"/>
    <property type="match status" value="1"/>
</dbReference>
<dbReference type="OrthoDB" id="6059849at2759"/>
<evidence type="ECO:0000256" key="9">
    <source>
        <dbReference type="ARBA" id="ARBA00038061"/>
    </source>
</evidence>
<dbReference type="GO" id="GO:0005886">
    <property type="term" value="C:plasma membrane"/>
    <property type="evidence" value="ECO:0007669"/>
    <property type="project" value="UniProtKB-SubCell"/>
</dbReference>
<dbReference type="Gene3D" id="3.40.50.300">
    <property type="entry name" value="P-loop containing nucleotide triphosphate hydrolases"/>
    <property type="match status" value="1"/>
</dbReference>
<dbReference type="EMBL" id="CACVKT020005971">
    <property type="protein sequence ID" value="CAC5399048.1"/>
    <property type="molecule type" value="Genomic_DNA"/>
</dbReference>
<protein>
    <recommendedName>
        <fullName evidence="12">DIRAS2</fullName>
    </recommendedName>
</protein>
<dbReference type="NCBIfam" id="TIGR00231">
    <property type="entry name" value="small_GTP"/>
    <property type="match status" value="1"/>
</dbReference>
<dbReference type="GO" id="GO:0003924">
    <property type="term" value="F:GTPase activity"/>
    <property type="evidence" value="ECO:0007669"/>
    <property type="project" value="InterPro"/>
</dbReference>
<evidence type="ECO:0000256" key="8">
    <source>
        <dbReference type="ARBA" id="ARBA00023289"/>
    </source>
</evidence>
<dbReference type="FunFam" id="3.40.50.300:FF:000475">
    <property type="entry name" value="GTP-binding protein Rhes"/>
    <property type="match status" value="1"/>
</dbReference>
<dbReference type="PRINTS" id="PR00449">
    <property type="entry name" value="RASTRNSFRMNG"/>
</dbReference>
<evidence type="ECO:0000256" key="3">
    <source>
        <dbReference type="ARBA" id="ARBA00022481"/>
    </source>
</evidence>
<dbReference type="SMART" id="SM00173">
    <property type="entry name" value="RAS"/>
    <property type="match status" value="1"/>
</dbReference>
<dbReference type="SMART" id="SM00174">
    <property type="entry name" value="RHO"/>
    <property type="match status" value="1"/>
</dbReference>
<evidence type="ECO:0000313" key="10">
    <source>
        <dbReference type="EMBL" id="CAC5399048.1"/>
    </source>
</evidence>
<dbReference type="Proteomes" id="UP000507470">
    <property type="component" value="Unassembled WGS sequence"/>
</dbReference>
<evidence type="ECO:0008006" key="12">
    <source>
        <dbReference type="Google" id="ProtNLM"/>
    </source>
</evidence>
<dbReference type="AlphaFoldDB" id="A0A6J8CR89"/>
<reference evidence="10 11" key="1">
    <citation type="submission" date="2020-06" db="EMBL/GenBank/DDBJ databases">
        <authorList>
            <person name="Li R."/>
            <person name="Bekaert M."/>
        </authorList>
    </citation>
    <scope>NUCLEOTIDE SEQUENCE [LARGE SCALE GENOMIC DNA]</scope>
    <source>
        <strain evidence="11">wild</strain>
    </source>
</reference>
<comment type="similarity">
    <text evidence="9">Belongs to the small GTPase superfamily. RasD family.</text>
</comment>
<evidence type="ECO:0000256" key="4">
    <source>
        <dbReference type="ARBA" id="ARBA00022741"/>
    </source>
</evidence>
<keyword evidence="5" id="KW-0342">GTP-binding</keyword>
<evidence type="ECO:0000256" key="6">
    <source>
        <dbReference type="ARBA" id="ARBA00023136"/>
    </source>
</evidence>
<dbReference type="InterPro" id="IPR005225">
    <property type="entry name" value="Small_GTP-bd"/>
</dbReference>
<keyword evidence="7" id="KW-0449">Lipoprotein</keyword>
<sequence length="347" mass="40069">MMAHLNSRYQVACLGVGGIGKTSIMKRYLDESYSAVYKETVEETYIQAYNINGVRKHIDFIDTAGSIYFPAMRKIYIERAKGFILVYSVNHAKSFEEVKRIWEQIKTVREGSIRSIPCVVVGNKLDLENNREVETFDAMAWAHSENLAGFLLEVSAKDDIGIRTVFDSLLEQIGNTRSQQTEPLRMRATTFCRQQFEADIIRKRARNRGQGKILIYDKIIPSCKQFRDSVFENFNNQKIYRVIPQQKNDTHQLRSCSDFGLTLVSNLRRVSDSGRKLIISRSSSLPSEKKDSIDQCKLSNYNLLATISEPMNEYVKPSKPRLSLKLNKCRPSWLYKRLRKHLSNRSN</sequence>
<organism evidence="10 11">
    <name type="scientific">Mytilus coruscus</name>
    <name type="common">Sea mussel</name>
    <dbReference type="NCBI Taxonomy" id="42192"/>
    <lineage>
        <taxon>Eukaryota</taxon>
        <taxon>Metazoa</taxon>
        <taxon>Spiralia</taxon>
        <taxon>Lophotrochozoa</taxon>
        <taxon>Mollusca</taxon>
        <taxon>Bivalvia</taxon>
        <taxon>Autobranchia</taxon>
        <taxon>Pteriomorphia</taxon>
        <taxon>Mytilida</taxon>
        <taxon>Mytiloidea</taxon>
        <taxon>Mytilidae</taxon>
        <taxon>Mytilinae</taxon>
        <taxon>Mytilus</taxon>
    </lineage>
</organism>
<comment type="subcellular location">
    <subcellularLocation>
        <location evidence="1">Cell membrane</location>
        <topology evidence="1">Lipid-anchor</topology>
    </subcellularLocation>
</comment>
<dbReference type="GO" id="GO:0005525">
    <property type="term" value="F:GTP binding"/>
    <property type="evidence" value="ECO:0007669"/>
    <property type="project" value="UniProtKB-KW"/>
</dbReference>
<keyword evidence="11" id="KW-1185">Reference proteome</keyword>
<dbReference type="SUPFAM" id="SSF52540">
    <property type="entry name" value="P-loop containing nucleoside triphosphate hydrolases"/>
    <property type="match status" value="1"/>
</dbReference>
<dbReference type="SMART" id="SM00175">
    <property type="entry name" value="RAB"/>
    <property type="match status" value="1"/>
</dbReference>
<proteinExistence type="inferred from homology"/>
<evidence type="ECO:0000256" key="7">
    <source>
        <dbReference type="ARBA" id="ARBA00023288"/>
    </source>
</evidence>
<evidence type="ECO:0000256" key="5">
    <source>
        <dbReference type="ARBA" id="ARBA00023134"/>
    </source>
</evidence>
<accession>A0A6J8CR89</accession>
<keyword evidence="4" id="KW-0547">Nucleotide-binding</keyword>
<evidence type="ECO:0000313" key="11">
    <source>
        <dbReference type="Proteomes" id="UP000507470"/>
    </source>
</evidence>
<gene>
    <name evidence="10" type="ORF">MCOR_33346</name>
</gene>
<keyword evidence="6" id="KW-0472">Membrane</keyword>
<dbReference type="Pfam" id="PF00071">
    <property type="entry name" value="Ras"/>
    <property type="match status" value="1"/>
</dbReference>
<keyword evidence="3" id="KW-0488">Methylation</keyword>
<dbReference type="InterPro" id="IPR052236">
    <property type="entry name" value="Small_GTPase_RasD"/>
</dbReference>
<name>A0A6J8CR89_MYTCO</name>
<evidence type="ECO:0000256" key="1">
    <source>
        <dbReference type="ARBA" id="ARBA00004193"/>
    </source>
</evidence>
<keyword evidence="8" id="KW-0636">Prenylation</keyword>
<dbReference type="PROSITE" id="PS51419">
    <property type="entry name" value="RAB"/>
    <property type="match status" value="1"/>
</dbReference>
<dbReference type="PROSITE" id="PS51421">
    <property type="entry name" value="RAS"/>
    <property type="match status" value="1"/>
</dbReference>
<dbReference type="InterPro" id="IPR001806">
    <property type="entry name" value="Small_GTPase"/>
</dbReference>
<dbReference type="PANTHER" id="PTHR46149:SF7">
    <property type="entry name" value="GTP-BINDING PROTEIN DI-RAS2"/>
    <property type="match status" value="1"/>
</dbReference>
<dbReference type="InterPro" id="IPR027417">
    <property type="entry name" value="P-loop_NTPase"/>
</dbReference>
<keyword evidence="2" id="KW-1003">Cell membrane</keyword>